<evidence type="ECO:0000313" key="2">
    <source>
        <dbReference type="EMBL" id="GJN34677.1"/>
    </source>
</evidence>
<reference evidence="2" key="1">
    <citation type="journal article" date="2018" name="DNA Res.">
        <title>Multiple hybrid de novo genome assembly of finger millet, an orphan allotetraploid crop.</title>
        <authorList>
            <person name="Hatakeyama M."/>
            <person name="Aluri S."/>
            <person name="Balachadran M.T."/>
            <person name="Sivarajan S.R."/>
            <person name="Patrignani A."/>
            <person name="Gruter S."/>
            <person name="Poveda L."/>
            <person name="Shimizu-Inatsugi R."/>
            <person name="Baeten J."/>
            <person name="Francoijs K.J."/>
            <person name="Nataraja K.N."/>
            <person name="Reddy Y.A.N."/>
            <person name="Phadnis S."/>
            <person name="Ravikumar R.L."/>
            <person name="Schlapbach R."/>
            <person name="Sreeman S.M."/>
            <person name="Shimizu K.K."/>
        </authorList>
    </citation>
    <scope>NUCLEOTIDE SEQUENCE</scope>
</reference>
<name>A0AAV5FJ84_ELECO</name>
<proteinExistence type="predicted"/>
<dbReference type="Proteomes" id="UP001054889">
    <property type="component" value="Unassembled WGS sequence"/>
</dbReference>
<dbReference type="EMBL" id="BQKI01000085">
    <property type="protein sequence ID" value="GJN34677.1"/>
    <property type="molecule type" value="Genomic_DNA"/>
</dbReference>
<feature type="region of interest" description="Disordered" evidence="1">
    <location>
        <begin position="96"/>
        <end position="117"/>
    </location>
</feature>
<protein>
    <recommendedName>
        <fullName evidence="4">F5/8 type C domain-containing protein</fullName>
    </recommendedName>
</protein>
<evidence type="ECO:0000313" key="3">
    <source>
        <dbReference type="Proteomes" id="UP001054889"/>
    </source>
</evidence>
<evidence type="ECO:0008006" key="4">
    <source>
        <dbReference type="Google" id="ProtNLM"/>
    </source>
</evidence>
<feature type="region of interest" description="Disordered" evidence="1">
    <location>
        <begin position="1"/>
        <end position="35"/>
    </location>
</feature>
<comment type="caution">
    <text evidence="2">The sequence shown here is derived from an EMBL/GenBank/DDBJ whole genome shotgun (WGS) entry which is preliminary data.</text>
</comment>
<gene>
    <name evidence="2" type="primary">gb23361</name>
    <name evidence="2" type="ORF">PR202_gb23361</name>
</gene>
<dbReference type="AlphaFoldDB" id="A0AAV5FJ84"/>
<sequence>MEAVVSDRAHTSTSQAFRGGSGRLGTVAGGSLDSGNGSWAEVEAAVSDWVQINTAQALGGGNGVRLELRQQRRSSNGEAAAAVRSTAVHWRRQRLVRSTRSYGAKESGPAAPRSDPW</sequence>
<reference evidence="2" key="2">
    <citation type="submission" date="2021-12" db="EMBL/GenBank/DDBJ databases">
        <title>Resequencing data analysis of finger millet.</title>
        <authorList>
            <person name="Hatakeyama M."/>
            <person name="Aluri S."/>
            <person name="Balachadran M.T."/>
            <person name="Sivarajan S.R."/>
            <person name="Poveda L."/>
            <person name="Shimizu-Inatsugi R."/>
            <person name="Schlapbach R."/>
            <person name="Sreeman S.M."/>
            <person name="Shimizu K.K."/>
        </authorList>
    </citation>
    <scope>NUCLEOTIDE SEQUENCE</scope>
</reference>
<keyword evidence="3" id="KW-1185">Reference proteome</keyword>
<organism evidence="2 3">
    <name type="scientific">Eleusine coracana subsp. coracana</name>
    <dbReference type="NCBI Taxonomy" id="191504"/>
    <lineage>
        <taxon>Eukaryota</taxon>
        <taxon>Viridiplantae</taxon>
        <taxon>Streptophyta</taxon>
        <taxon>Embryophyta</taxon>
        <taxon>Tracheophyta</taxon>
        <taxon>Spermatophyta</taxon>
        <taxon>Magnoliopsida</taxon>
        <taxon>Liliopsida</taxon>
        <taxon>Poales</taxon>
        <taxon>Poaceae</taxon>
        <taxon>PACMAD clade</taxon>
        <taxon>Chloridoideae</taxon>
        <taxon>Cynodonteae</taxon>
        <taxon>Eleusininae</taxon>
        <taxon>Eleusine</taxon>
    </lineage>
</organism>
<feature type="compositionally biased region" description="Basic and acidic residues" evidence="1">
    <location>
        <begin position="1"/>
        <end position="10"/>
    </location>
</feature>
<evidence type="ECO:0000256" key="1">
    <source>
        <dbReference type="SAM" id="MobiDB-lite"/>
    </source>
</evidence>
<accession>A0AAV5FJ84</accession>